<feature type="non-terminal residue" evidence="1">
    <location>
        <position position="168"/>
    </location>
</feature>
<dbReference type="EMBL" id="CAJVPW010007790">
    <property type="protein sequence ID" value="CAG8585787.1"/>
    <property type="molecule type" value="Genomic_DNA"/>
</dbReference>
<evidence type="ECO:0000313" key="1">
    <source>
        <dbReference type="EMBL" id="CAG8585787.1"/>
    </source>
</evidence>
<dbReference type="Proteomes" id="UP000789366">
    <property type="component" value="Unassembled WGS sequence"/>
</dbReference>
<comment type="caution">
    <text evidence="1">The sequence shown here is derived from an EMBL/GenBank/DDBJ whole genome shotgun (WGS) entry which is preliminary data.</text>
</comment>
<keyword evidence="2" id="KW-1185">Reference proteome</keyword>
<organism evidence="1 2">
    <name type="scientific">Cetraspora pellucida</name>
    <dbReference type="NCBI Taxonomy" id="1433469"/>
    <lineage>
        <taxon>Eukaryota</taxon>
        <taxon>Fungi</taxon>
        <taxon>Fungi incertae sedis</taxon>
        <taxon>Mucoromycota</taxon>
        <taxon>Glomeromycotina</taxon>
        <taxon>Glomeromycetes</taxon>
        <taxon>Diversisporales</taxon>
        <taxon>Gigasporaceae</taxon>
        <taxon>Cetraspora</taxon>
    </lineage>
</organism>
<reference evidence="1" key="1">
    <citation type="submission" date="2021-06" db="EMBL/GenBank/DDBJ databases">
        <authorList>
            <person name="Kallberg Y."/>
            <person name="Tangrot J."/>
            <person name="Rosling A."/>
        </authorList>
    </citation>
    <scope>NUCLEOTIDE SEQUENCE</scope>
    <source>
        <strain evidence="1">28 12/20/2015</strain>
    </source>
</reference>
<evidence type="ECO:0000313" key="2">
    <source>
        <dbReference type="Proteomes" id="UP000789366"/>
    </source>
</evidence>
<protein>
    <submittedName>
        <fullName evidence="1">16969_t:CDS:1</fullName>
    </submittedName>
</protein>
<name>A0ACA9MFR8_9GLOM</name>
<proteinExistence type="predicted"/>
<sequence length="168" mass="18810">MPQQKARNNATVACIDCRRRRKKCKILSGENKCTNCNKQKLPCIFIPGNKRGPKSVVKAYHNAIIANPPSPNSCSVSDSFSLPYSHSHITATNTSIYETTETFRNPQLSSIFHNGSNNDPNISFFSTNNLNGSFYQETPHSYINPYNKATPHSYINPYNEATETSQNC</sequence>
<gene>
    <name evidence="1" type="ORF">SPELUC_LOCUS6558</name>
</gene>
<accession>A0ACA9MFR8</accession>